<dbReference type="Gene3D" id="2.40.128.20">
    <property type="match status" value="1"/>
</dbReference>
<dbReference type="GO" id="GO:0006629">
    <property type="term" value="P:lipid metabolic process"/>
    <property type="evidence" value="ECO:0007669"/>
    <property type="project" value="TreeGrafter"/>
</dbReference>
<dbReference type="AlphaFoldDB" id="E4XPJ2"/>
<gene>
    <name evidence="2" type="ORF">GSOID_T00016964001</name>
</gene>
<evidence type="ECO:0000259" key="1">
    <source>
        <dbReference type="Pfam" id="PF08212"/>
    </source>
</evidence>
<evidence type="ECO:0000313" key="2">
    <source>
        <dbReference type="EMBL" id="CBY11780.1"/>
    </source>
</evidence>
<dbReference type="EMBL" id="FN653094">
    <property type="protein sequence ID" value="CBY11780.1"/>
    <property type="molecule type" value="Genomic_DNA"/>
</dbReference>
<name>E4XPJ2_OIKDI</name>
<dbReference type="PANTHER" id="PTHR10612">
    <property type="entry name" value="APOLIPOPROTEIN D"/>
    <property type="match status" value="1"/>
</dbReference>
<feature type="domain" description="Lipocalin/cytosolic fatty-acid binding" evidence="1">
    <location>
        <begin position="47"/>
        <end position="192"/>
    </location>
</feature>
<dbReference type="InterPro" id="IPR000566">
    <property type="entry name" value="Lipocln_cytosolic_FA-bd_dom"/>
</dbReference>
<dbReference type="InParanoid" id="E4XPJ2"/>
<dbReference type="GO" id="GO:0005737">
    <property type="term" value="C:cytoplasm"/>
    <property type="evidence" value="ECO:0007669"/>
    <property type="project" value="TreeGrafter"/>
</dbReference>
<dbReference type="OrthoDB" id="565904at2759"/>
<sequence length="220" mass="25131">MRPPGTQKFSKLNWIKASDSKTTSDSSVLGQKTEWFRRCVKPTNLDLDATRYLGTWWEQASYLPSFGDKSYSCIKAQYSDFDGDSIAVNNSYVRPEGDDQVFAWGTGTGEITNPETPNSLLVTFDSTPAIGLWFIKLFGNNYHVMETDYENYAIVMSCTNYGFFRSTFFWILSRNPNFRNTASFDEVLNSAVDNYQIKSDSLHYVNTVDCDFDRIADENL</sequence>
<organism evidence="2">
    <name type="scientific">Oikopleura dioica</name>
    <name type="common">Tunicate</name>
    <dbReference type="NCBI Taxonomy" id="34765"/>
    <lineage>
        <taxon>Eukaryota</taxon>
        <taxon>Metazoa</taxon>
        <taxon>Chordata</taxon>
        <taxon>Tunicata</taxon>
        <taxon>Appendicularia</taxon>
        <taxon>Copelata</taxon>
        <taxon>Oikopleuridae</taxon>
        <taxon>Oikopleura</taxon>
    </lineage>
</organism>
<reference evidence="2" key="1">
    <citation type="journal article" date="2010" name="Science">
        <title>Plasticity of animal genome architecture unmasked by rapid evolution of a pelagic tunicate.</title>
        <authorList>
            <person name="Denoeud F."/>
            <person name="Henriet S."/>
            <person name="Mungpakdee S."/>
            <person name="Aury J.M."/>
            <person name="Da Silva C."/>
            <person name="Brinkmann H."/>
            <person name="Mikhaleva J."/>
            <person name="Olsen L.C."/>
            <person name="Jubin C."/>
            <person name="Canestro C."/>
            <person name="Bouquet J.M."/>
            <person name="Danks G."/>
            <person name="Poulain J."/>
            <person name="Campsteijn C."/>
            <person name="Adamski M."/>
            <person name="Cross I."/>
            <person name="Yadetie F."/>
            <person name="Muffato M."/>
            <person name="Louis A."/>
            <person name="Butcher S."/>
            <person name="Tsagkogeorga G."/>
            <person name="Konrad A."/>
            <person name="Singh S."/>
            <person name="Jensen M.F."/>
            <person name="Cong E.H."/>
            <person name="Eikeseth-Otteraa H."/>
            <person name="Noel B."/>
            <person name="Anthouard V."/>
            <person name="Porcel B.M."/>
            <person name="Kachouri-Lafond R."/>
            <person name="Nishino A."/>
            <person name="Ugolini M."/>
            <person name="Chourrout P."/>
            <person name="Nishida H."/>
            <person name="Aasland R."/>
            <person name="Huzurbazar S."/>
            <person name="Westhof E."/>
            <person name="Delsuc F."/>
            <person name="Lehrach H."/>
            <person name="Reinhardt R."/>
            <person name="Weissenbach J."/>
            <person name="Roy S.W."/>
            <person name="Artiguenave F."/>
            <person name="Postlethwait J.H."/>
            <person name="Manak J.R."/>
            <person name="Thompson E.M."/>
            <person name="Jaillon O."/>
            <person name="Du Pasquier L."/>
            <person name="Boudinot P."/>
            <person name="Liberles D.A."/>
            <person name="Volff J.N."/>
            <person name="Philippe H."/>
            <person name="Lenhard B."/>
            <person name="Roest Crollius H."/>
            <person name="Wincker P."/>
            <person name="Chourrout D."/>
        </authorList>
    </citation>
    <scope>NUCLEOTIDE SEQUENCE [LARGE SCALE GENOMIC DNA]</scope>
</reference>
<dbReference type="SUPFAM" id="SSF50814">
    <property type="entry name" value="Lipocalins"/>
    <property type="match status" value="1"/>
</dbReference>
<keyword evidence="3" id="KW-1185">Reference proteome</keyword>
<dbReference type="PANTHER" id="PTHR10612:SF34">
    <property type="entry name" value="APOLIPOPROTEIN D"/>
    <property type="match status" value="1"/>
</dbReference>
<proteinExistence type="predicted"/>
<dbReference type="InterPro" id="IPR012674">
    <property type="entry name" value="Calycin"/>
</dbReference>
<evidence type="ECO:0000313" key="3">
    <source>
        <dbReference type="Proteomes" id="UP000001307"/>
    </source>
</evidence>
<protein>
    <recommendedName>
        <fullName evidence="1">Lipocalin/cytosolic fatty-acid binding domain-containing protein</fullName>
    </recommendedName>
</protein>
<accession>E4XPJ2</accession>
<dbReference type="Pfam" id="PF08212">
    <property type="entry name" value="Lipocalin_2"/>
    <property type="match status" value="1"/>
</dbReference>
<dbReference type="Proteomes" id="UP000001307">
    <property type="component" value="Unassembled WGS sequence"/>
</dbReference>
<dbReference type="GO" id="GO:0000302">
    <property type="term" value="P:response to reactive oxygen species"/>
    <property type="evidence" value="ECO:0007669"/>
    <property type="project" value="TreeGrafter"/>
</dbReference>